<dbReference type="KEGG" id="puo:RZN69_06450"/>
<accession>A0AAQ3LBC5</accession>
<organism evidence="2 3">
    <name type="scientific">Rubellicoccus peritrichatus</name>
    <dbReference type="NCBI Taxonomy" id="3080537"/>
    <lineage>
        <taxon>Bacteria</taxon>
        <taxon>Pseudomonadati</taxon>
        <taxon>Verrucomicrobiota</taxon>
        <taxon>Opitutia</taxon>
        <taxon>Puniceicoccales</taxon>
        <taxon>Cerasicoccaceae</taxon>
        <taxon>Rubellicoccus</taxon>
    </lineage>
</organism>
<protein>
    <recommendedName>
        <fullName evidence="4">CBM-cenC domain-containing protein</fullName>
    </recommendedName>
</protein>
<sequence>MNSLKVISAFLAFATLATFASAQSLIPAKPNTKFWYPPYSKYQPSFDAEGVITVDLSQAAGKNMAVLEIEVPSGSLSQGSLYKVSFDVKATPAGPLILNVPEPKPDGSVSGNGAPAANAVWAMARPQWTKVTAEFLYDPTVNKGGLTLFWNSQYIQGGSVYQFRNIQVVAVE</sequence>
<evidence type="ECO:0000313" key="3">
    <source>
        <dbReference type="Proteomes" id="UP001304300"/>
    </source>
</evidence>
<gene>
    <name evidence="2" type="ORF">RZN69_06450</name>
</gene>
<dbReference type="Gene3D" id="2.60.120.260">
    <property type="entry name" value="Galactose-binding domain-like"/>
    <property type="match status" value="1"/>
</dbReference>
<dbReference type="InterPro" id="IPR008979">
    <property type="entry name" value="Galactose-bd-like_sf"/>
</dbReference>
<dbReference type="RefSeq" id="WP_317835252.1">
    <property type="nucleotide sequence ID" value="NZ_CP136920.1"/>
</dbReference>
<name>A0AAQ3LBC5_9BACT</name>
<dbReference type="EMBL" id="CP136920">
    <property type="protein sequence ID" value="WOO42725.1"/>
    <property type="molecule type" value="Genomic_DNA"/>
</dbReference>
<reference evidence="2 3" key="1">
    <citation type="submission" date="2023-10" db="EMBL/GenBank/DDBJ databases">
        <title>Rubellicoccus peritrichatus gen. nov., sp. nov., isolated from an algae of coral reef tank.</title>
        <authorList>
            <person name="Luo J."/>
        </authorList>
    </citation>
    <scope>NUCLEOTIDE SEQUENCE [LARGE SCALE GENOMIC DNA]</scope>
    <source>
        <strain evidence="2 3">CR14</strain>
    </source>
</reference>
<feature type="chain" id="PRO_5042818331" description="CBM-cenC domain-containing protein" evidence="1">
    <location>
        <begin position="23"/>
        <end position="172"/>
    </location>
</feature>
<proteinExistence type="predicted"/>
<evidence type="ECO:0000256" key="1">
    <source>
        <dbReference type="SAM" id="SignalP"/>
    </source>
</evidence>
<keyword evidence="1" id="KW-0732">Signal</keyword>
<evidence type="ECO:0008006" key="4">
    <source>
        <dbReference type="Google" id="ProtNLM"/>
    </source>
</evidence>
<dbReference type="AlphaFoldDB" id="A0AAQ3LBC5"/>
<feature type="signal peptide" evidence="1">
    <location>
        <begin position="1"/>
        <end position="22"/>
    </location>
</feature>
<keyword evidence="3" id="KW-1185">Reference proteome</keyword>
<evidence type="ECO:0000313" key="2">
    <source>
        <dbReference type="EMBL" id="WOO42725.1"/>
    </source>
</evidence>
<dbReference type="Proteomes" id="UP001304300">
    <property type="component" value="Chromosome"/>
</dbReference>
<dbReference type="SUPFAM" id="SSF49785">
    <property type="entry name" value="Galactose-binding domain-like"/>
    <property type="match status" value="1"/>
</dbReference>